<evidence type="ECO:0000313" key="1">
    <source>
        <dbReference type="EMBL" id="JAG82557.1"/>
    </source>
</evidence>
<dbReference type="InterPro" id="IPR016024">
    <property type="entry name" value="ARM-type_fold"/>
</dbReference>
<organism evidence="1">
    <name type="scientific">Fopius arisanus</name>
    <dbReference type="NCBI Taxonomy" id="64838"/>
    <lineage>
        <taxon>Eukaryota</taxon>
        <taxon>Metazoa</taxon>
        <taxon>Ecdysozoa</taxon>
        <taxon>Arthropoda</taxon>
        <taxon>Hexapoda</taxon>
        <taxon>Insecta</taxon>
        <taxon>Pterygota</taxon>
        <taxon>Neoptera</taxon>
        <taxon>Endopterygota</taxon>
        <taxon>Hymenoptera</taxon>
        <taxon>Apocrita</taxon>
        <taxon>Ichneumonoidea</taxon>
        <taxon>Braconidae</taxon>
        <taxon>Opiinae</taxon>
        <taxon>Fopius</taxon>
    </lineage>
</organism>
<dbReference type="EMBL" id="GBYB01012791">
    <property type="protein sequence ID" value="JAG82558.1"/>
    <property type="molecule type" value="Transcribed_RNA"/>
</dbReference>
<dbReference type="InterPro" id="IPR011989">
    <property type="entry name" value="ARM-like"/>
</dbReference>
<dbReference type="PANTHER" id="PTHR16356:SF1">
    <property type="entry name" value="TRANSMEMBRANE AND COILED-COIL DOMAIN-CONTAINING PROTEIN 6"/>
    <property type="match status" value="1"/>
</dbReference>
<sequence length="383" mass="43286">MDSPVECSSTPHGNENAVEIIRHGLRRTAENERRDHRNREFNKLRRTALGVNENVSSQCEWTGKSLLQKGKDLKKKTLSINDYKQLEGALLQDENIKEFLSIDQILSAVVRDLSSSNPEIQLLALHCCCNIALGDVIHSILLCKYIGPYLITQLESRNNPLLEASAWTIGNLCNSGSKEIIKALNDLGCLNRLSSLLQSCQKQIIPSVSYALKFYLFGNSSSEIMRESDFILVTQIAVDRLLEDHMSSDLLWLLALLSSTAVCRNHLSRIIPSILSNLMHLQENEREAECRIGEIIASVRILANLIAEDSGNSADFILTQKSNSSRCKIEELFNKLLTHPHFSVRRETLWMIGNIYNHPALSVRKTLENHMKFLDFSRAVDCR</sequence>
<dbReference type="EMBL" id="GBYB01012790">
    <property type="protein sequence ID" value="JAG82557.1"/>
    <property type="molecule type" value="Transcribed_RNA"/>
</dbReference>
<dbReference type="AlphaFoldDB" id="A0A0C9RVA6"/>
<name>A0A0C9RVA6_9HYME</name>
<dbReference type="SUPFAM" id="SSF48371">
    <property type="entry name" value="ARM repeat"/>
    <property type="match status" value="1"/>
</dbReference>
<dbReference type="Gene3D" id="1.25.10.10">
    <property type="entry name" value="Leucine-rich Repeat Variant"/>
    <property type="match status" value="1"/>
</dbReference>
<gene>
    <name evidence="1" type="primary">KPNA2_0</name>
    <name evidence="2" type="synonym">KPNA2_1</name>
    <name evidence="2" type="ORF">g.63597</name>
    <name evidence="1" type="ORF">g.63602</name>
</gene>
<evidence type="ECO:0000313" key="2">
    <source>
        <dbReference type="EMBL" id="JAG82558.1"/>
    </source>
</evidence>
<protein>
    <submittedName>
        <fullName evidence="1">KPNA2_0 protein</fullName>
    </submittedName>
    <submittedName>
        <fullName evidence="2">KPNA2_1 protein</fullName>
    </submittedName>
</protein>
<accession>A0A0C9RVA6</accession>
<proteinExistence type="predicted"/>
<dbReference type="PANTHER" id="PTHR16356">
    <property type="entry name" value="TRANSMEMBRANE AND COILED-COIL DOMAIN-CONTAINING PROTEIN 6 TMCO6"/>
    <property type="match status" value="1"/>
</dbReference>
<reference evidence="1" key="1">
    <citation type="submission" date="2015-01" db="EMBL/GenBank/DDBJ databases">
        <title>Transcriptome Assembly of Fopius arisanus.</title>
        <authorList>
            <person name="Geib S."/>
        </authorList>
    </citation>
    <scope>NUCLEOTIDE SEQUENCE</scope>
</reference>